<reference evidence="2 3" key="1">
    <citation type="journal article" date="2021" name="Hortic Res">
        <title>Chromosome-scale assembly of the Dendrobium chrysotoxum genome enhances the understanding of orchid evolution.</title>
        <authorList>
            <person name="Zhang Y."/>
            <person name="Zhang G.Q."/>
            <person name="Zhang D."/>
            <person name="Liu X.D."/>
            <person name="Xu X.Y."/>
            <person name="Sun W.H."/>
            <person name="Yu X."/>
            <person name="Zhu X."/>
            <person name="Wang Z.W."/>
            <person name="Zhao X."/>
            <person name="Zhong W.Y."/>
            <person name="Chen H."/>
            <person name="Yin W.L."/>
            <person name="Huang T."/>
            <person name="Niu S.C."/>
            <person name="Liu Z.J."/>
        </authorList>
    </citation>
    <scope>NUCLEOTIDE SEQUENCE [LARGE SCALE GENOMIC DNA]</scope>
    <source>
        <strain evidence="2">Lindl</strain>
    </source>
</reference>
<name>A0AAV7GAM4_DENCH</name>
<evidence type="ECO:0000313" key="2">
    <source>
        <dbReference type="EMBL" id="KAH0453481.1"/>
    </source>
</evidence>
<evidence type="ECO:0000256" key="1">
    <source>
        <dbReference type="SAM" id="MobiDB-lite"/>
    </source>
</evidence>
<proteinExistence type="predicted"/>
<keyword evidence="3" id="KW-1185">Reference proteome</keyword>
<dbReference type="EMBL" id="JAGFBR010000016">
    <property type="protein sequence ID" value="KAH0453481.1"/>
    <property type="molecule type" value="Genomic_DNA"/>
</dbReference>
<protein>
    <submittedName>
        <fullName evidence="2">Uncharacterized protein</fullName>
    </submittedName>
</protein>
<organism evidence="2 3">
    <name type="scientific">Dendrobium chrysotoxum</name>
    <name type="common">Orchid</name>
    <dbReference type="NCBI Taxonomy" id="161865"/>
    <lineage>
        <taxon>Eukaryota</taxon>
        <taxon>Viridiplantae</taxon>
        <taxon>Streptophyta</taxon>
        <taxon>Embryophyta</taxon>
        <taxon>Tracheophyta</taxon>
        <taxon>Spermatophyta</taxon>
        <taxon>Magnoliopsida</taxon>
        <taxon>Liliopsida</taxon>
        <taxon>Asparagales</taxon>
        <taxon>Orchidaceae</taxon>
        <taxon>Epidendroideae</taxon>
        <taxon>Malaxideae</taxon>
        <taxon>Dendrobiinae</taxon>
        <taxon>Dendrobium</taxon>
    </lineage>
</organism>
<dbReference type="AlphaFoldDB" id="A0AAV7GAM4"/>
<comment type="caution">
    <text evidence="2">The sequence shown here is derived from an EMBL/GenBank/DDBJ whole genome shotgun (WGS) entry which is preliminary data.</text>
</comment>
<feature type="compositionally biased region" description="Polar residues" evidence="1">
    <location>
        <begin position="151"/>
        <end position="165"/>
    </location>
</feature>
<accession>A0AAV7GAM4</accession>
<gene>
    <name evidence="2" type="ORF">IEQ34_017805</name>
</gene>
<feature type="compositionally biased region" description="Basic residues" evidence="1">
    <location>
        <begin position="11"/>
        <end position="42"/>
    </location>
</feature>
<evidence type="ECO:0000313" key="3">
    <source>
        <dbReference type="Proteomes" id="UP000775213"/>
    </source>
</evidence>
<sequence length="165" mass="18626">MQLTKRRYYLVHRGPHLPRRPTHPHPTRRHGRRARRRRHRRRDQMFGSSAATHHKNQSLGNSAVTESAEPGAAPGCARRSIPAGDKPYRLCSAGYGTSPDEANTRKLHARTHMYRPSYNSPFENQGKPRRNTGDFSDPGGELSRRDERTGIRSSRATGSEYTAGS</sequence>
<dbReference type="Proteomes" id="UP000775213">
    <property type="component" value="Unassembled WGS sequence"/>
</dbReference>
<feature type="region of interest" description="Disordered" evidence="1">
    <location>
        <begin position="11"/>
        <end position="165"/>
    </location>
</feature>
<feature type="compositionally biased region" description="Polar residues" evidence="1">
    <location>
        <begin position="46"/>
        <end position="65"/>
    </location>
</feature>